<feature type="transmembrane region" description="Helical" evidence="19">
    <location>
        <begin position="122"/>
        <end position="141"/>
    </location>
</feature>
<comment type="function">
    <text evidence="17">UDP-N-acetylglucosamine--dolichyl-phosphate N-acetylglucosaminephosphotransferase that operates in the biosynthetic pathway of dolichol-linked oligosaccharides, the glycan precursors employed in protein asparagine (N)-glycosylation. The assembly of dolichol-linked oligosaccharides begins on the cytosolic side of the endoplasmic reticulum membrane and finishes in its lumen. The sequential addition of sugars to dolichol pyrophosphate produces dolichol-linked oligosaccharides containing fourteen sugars, including two GlcNAcs, nine mannoses and three glucoses. Once assembled, the oligosaccharide is transferred from the lipid to nascent proteins by oligosaccharyltransferases. Catalyzes the initial step of dolichol-linked oligosaccharide biosynthesis, transfering GlcNAc-1-P from cytosolic UDP-GlcNAc onto the carrier lipid dolichyl phosphate (P-dolichol), yielding GlcNAc-P-P-dolichol embedded in the cytoplasmic leaflet of the endoplasmic reticulum membrane.</text>
</comment>
<feature type="transmembrane region" description="Helical" evidence="19">
    <location>
        <begin position="75"/>
        <end position="95"/>
    </location>
</feature>
<evidence type="ECO:0000256" key="12">
    <source>
        <dbReference type="ARBA" id="ARBA00022842"/>
    </source>
</evidence>
<dbReference type="PANTHER" id="PTHR10571">
    <property type="entry name" value="UDP-N-ACETYLGLUCOSAMINE--DOLICHYL-PHOSPHATE N-ACETYLGLUCOSAMINEPHOSPHOTRANSFERASE"/>
    <property type="match status" value="1"/>
</dbReference>
<evidence type="ECO:0000256" key="5">
    <source>
        <dbReference type="ARBA" id="ARBA00013225"/>
    </source>
</evidence>
<evidence type="ECO:0000256" key="14">
    <source>
        <dbReference type="ARBA" id="ARBA00023136"/>
    </source>
</evidence>
<dbReference type="GO" id="GO:0005789">
    <property type="term" value="C:endoplasmic reticulum membrane"/>
    <property type="evidence" value="ECO:0007669"/>
    <property type="project" value="UniProtKB-SubCell"/>
</dbReference>
<dbReference type="GO" id="GO:0003975">
    <property type="term" value="F:UDP-N-acetylglucosamine-dolichyl-phosphate N-acetylglucosaminephosphotransferase activity"/>
    <property type="evidence" value="ECO:0007669"/>
    <property type="project" value="UniProtKB-EC"/>
</dbReference>
<dbReference type="GO" id="GO:0046872">
    <property type="term" value="F:metal ion binding"/>
    <property type="evidence" value="ECO:0007669"/>
    <property type="project" value="UniProtKB-KW"/>
</dbReference>
<comment type="cofactor">
    <cofactor evidence="1">
        <name>Mg(2+)</name>
        <dbReference type="ChEBI" id="CHEBI:18420"/>
    </cofactor>
</comment>
<evidence type="ECO:0000256" key="1">
    <source>
        <dbReference type="ARBA" id="ARBA00001946"/>
    </source>
</evidence>
<comment type="pathway">
    <text evidence="3">Protein modification; protein glycosylation.</text>
</comment>
<evidence type="ECO:0000256" key="7">
    <source>
        <dbReference type="ARBA" id="ARBA00022676"/>
    </source>
</evidence>
<proteinExistence type="inferred from homology"/>
<protein>
    <recommendedName>
        <fullName evidence="6">UDP-N-acetylglucosamine--dolichyl-phosphate N-acetylglucosaminephosphotransferase</fullName>
        <ecNumber evidence="5">2.7.8.15</ecNumber>
    </recommendedName>
    <alternativeName>
        <fullName evidence="15">GlcNAc-1-P transferase</fullName>
    </alternativeName>
    <alternativeName>
        <fullName evidence="16">N-acetylglucosamine-1-phosphate transferase</fullName>
    </alternativeName>
</protein>
<comment type="caution">
    <text evidence="21">The sequence shown here is derived from an EMBL/GenBank/DDBJ whole genome shotgun (WGS) entry which is preliminary data.</text>
</comment>
<evidence type="ECO:0000256" key="19">
    <source>
        <dbReference type="SAM" id="Phobius"/>
    </source>
</evidence>
<dbReference type="GO" id="GO:0016757">
    <property type="term" value="F:glycosyltransferase activity"/>
    <property type="evidence" value="ECO:0007669"/>
    <property type="project" value="UniProtKB-KW"/>
</dbReference>
<comment type="catalytic activity">
    <reaction evidence="18">
        <text>a di-trans,poly-cis-dolichyl phosphate + UDP-N-acetyl-alpha-D-glucosamine = an N-acetyl-alpha-D-glucosaminyl-diphospho-di-trans,poly-cis-dolichol + UMP</text>
        <dbReference type="Rhea" id="RHEA:13289"/>
        <dbReference type="Rhea" id="RHEA-COMP:19498"/>
        <dbReference type="Rhea" id="RHEA-COMP:19507"/>
        <dbReference type="ChEBI" id="CHEBI:57683"/>
        <dbReference type="ChEBI" id="CHEBI:57705"/>
        <dbReference type="ChEBI" id="CHEBI:57865"/>
        <dbReference type="ChEBI" id="CHEBI:58427"/>
        <dbReference type="EC" id="2.7.8.15"/>
    </reaction>
    <physiologicalReaction direction="left-to-right" evidence="18">
        <dbReference type="Rhea" id="RHEA:13290"/>
    </physiologicalReaction>
</comment>
<feature type="transmembrane region" description="Helical" evidence="19">
    <location>
        <begin position="176"/>
        <end position="192"/>
    </location>
</feature>
<keyword evidence="22" id="KW-1185">Reference proteome</keyword>
<reference evidence="21 22" key="1">
    <citation type="journal article" date="2014" name="Genome Announc.">
        <title>Genome Sequence of the Microsporidian Species Nematocida sp1 Strain ERTm6 (ATCC PRA-372).</title>
        <authorList>
            <person name="Bakowski M.A."/>
            <person name="Priest M."/>
            <person name="Young S."/>
            <person name="Cuomo C.A."/>
            <person name="Troemel E.R."/>
        </authorList>
    </citation>
    <scope>NUCLEOTIDE SEQUENCE [LARGE SCALE GENOMIC DNA]</scope>
    <source>
        <strain evidence="21 22">ERTm6</strain>
    </source>
</reference>
<dbReference type="Pfam" id="PF00953">
    <property type="entry name" value="Glycos_transf_4"/>
    <property type="match status" value="1"/>
</dbReference>
<dbReference type="PANTHER" id="PTHR10571:SF0">
    <property type="entry name" value="UDP-N-ACETYLGLUCOSAMINE--DOLICHYL-PHOSPHATE N-ACETYLGLUCOSAMINEPHOSPHOTRANSFERASE"/>
    <property type="match status" value="1"/>
</dbReference>
<dbReference type="HOGENOM" id="CLU_029942_0_1_1"/>
<feature type="transmembrane region" description="Helical" evidence="19">
    <location>
        <begin position="198"/>
        <end position="220"/>
    </location>
</feature>
<dbReference type="RefSeq" id="XP_052905918.1">
    <property type="nucleotide sequence ID" value="XM_053048093.1"/>
</dbReference>
<evidence type="ECO:0000256" key="2">
    <source>
        <dbReference type="ARBA" id="ARBA00004477"/>
    </source>
</evidence>
<evidence type="ECO:0000256" key="4">
    <source>
        <dbReference type="ARBA" id="ARBA00009317"/>
    </source>
</evidence>
<evidence type="ECO:0000313" key="22">
    <source>
        <dbReference type="Proteomes" id="UP000054524"/>
    </source>
</evidence>
<dbReference type="CDD" id="cd06855">
    <property type="entry name" value="GT_GPT_euk"/>
    <property type="match status" value="1"/>
</dbReference>
<dbReference type="EC" id="2.7.8.15" evidence="5"/>
<organism evidence="21 22">
    <name type="scientific">Nematocida ausubeli (strain ATCC PRA-371 / ERTm2)</name>
    <name type="common">Nematode killer fungus</name>
    <dbReference type="NCBI Taxonomy" id="1913371"/>
    <lineage>
        <taxon>Eukaryota</taxon>
        <taxon>Fungi</taxon>
        <taxon>Fungi incertae sedis</taxon>
        <taxon>Microsporidia</taxon>
        <taxon>Nematocida</taxon>
    </lineage>
</organism>
<keyword evidence="11" id="KW-0256">Endoplasmic reticulum</keyword>
<comment type="similarity">
    <text evidence="4">Belongs to the glycosyltransferase 4 family.</text>
</comment>
<evidence type="ECO:0000256" key="18">
    <source>
        <dbReference type="ARBA" id="ARBA00045078"/>
    </source>
</evidence>
<evidence type="ECO:0000256" key="11">
    <source>
        <dbReference type="ARBA" id="ARBA00022824"/>
    </source>
</evidence>
<dbReference type="UniPathway" id="UPA00378"/>
<keyword evidence="14 19" id="KW-0472">Membrane</keyword>
<evidence type="ECO:0000256" key="15">
    <source>
        <dbReference type="ARBA" id="ARBA00029567"/>
    </source>
</evidence>
<dbReference type="EMBL" id="AKIJ01000001">
    <property type="protein sequence ID" value="KFG27363.1"/>
    <property type="molecule type" value="Genomic_DNA"/>
</dbReference>
<evidence type="ECO:0000256" key="3">
    <source>
        <dbReference type="ARBA" id="ARBA00004922"/>
    </source>
</evidence>
<evidence type="ECO:0000256" key="6">
    <source>
        <dbReference type="ARBA" id="ARBA00017659"/>
    </source>
</evidence>
<keyword evidence="7" id="KW-0328">Glycosyltransferase</keyword>
<dbReference type="GeneID" id="77675414"/>
<evidence type="ECO:0000256" key="10">
    <source>
        <dbReference type="ARBA" id="ARBA00022723"/>
    </source>
</evidence>
<dbReference type="InterPro" id="IPR000715">
    <property type="entry name" value="Glycosyl_transferase_4"/>
</dbReference>
<comment type="subcellular location">
    <subcellularLocation>
        <location evidence="2">Endoplasmic reticulum membrane</location>
        <topology evidence="2">Multi-pass membrane protein</topology>
    </subcellularLocation>
</comment>
<evidence type="ECO:0000256" key="9">
    <source>
        <dbReference type="ARBA" id="ARBA00022692"/>
    </source>
</evidence>
<dbReference type="GO" id="GO:0006488">
    <property type="term" value="P:dolichol-linked oligosaccharide biosynthetic process"/>
    <property type="evidence" value="ECO:0007669"/>
    <property type="project" value="InterPro"/>
</dbReference>
<evidence type="ECO:0000313" key="21">
    <source>
        <dbReference type="EMBL" id="KFG27363.1"/>
    </source>
</evidence>
<keyword evidence="20" id="KW-0732">Signal</keyword>
<name>A0A086J5E5_NEMA1</name>
<evidence type="ECO:0000256" key="16">
    <source>
        <dbReference type="ARBA" id="ARBA00033238"/>
    </source>
</evidence>
<dbReference type="OrthoDB" id="10262326at2759"/>
<dbReference type="AlphaFoldDB" id="A0A086J5E5"/>
<feature type="transmembrane region" description="Helical" evidence="19">
    <location>
        <begin position="147"/>
        <end position="164"/>
    </location>
</feature>
<sequence>MVGRHVIQAVFCLLIIFIVQGTSYPVECDNLLDSRVIQREFIVYSGESSHIDKNSSKSEPDQDTVIIARNPLNRIIYSVLVYCIPVLCGVLSYKLSKYFMQLSKSFGVDFHKKEKVKLPESIGLASAISFVFGIFLFSLFFPNHKESLLIFSNTVILNTLLGYVDDTVELSWSCKFLFPALSILPLFITYTGSTYMCIPLYGIVNLGWLLYVFLFALGVYFTNAINILSGINGVECGQVLVLSGMISLDRCLFSDEKSLLSGLMGFSLFMSSFGLFLWNKYPARCFVGDVFCYFSGSSLLCIGLFGGFIKTLFLFLFPQLFNFVFSMPQLMKIIPCPRHRMPSVIYTESSDALIVPSVVSLESKFLKSRIVYGVIKLYRILGLISYTEGNGRVEVSNFTILNAILVRTGPIHEETLFKIYCTMQFIVCALVILAKCYFYSYSWGS</sequence>
<dbReference type="InterPro" id="IPR033895">
    <property type="entry name" value="GPT"/>
</dbReference>
<keyword evidence="13 19" id="KW-1133">Transmembrane helix</keyword>
<dbReference type="Proteomes" id="UP000054524">
    <property type="component" value="Unassembled WGS sequence"/>
</dbReference>
<keyword evidence="10" id="KW-0479">Metal-binding</keyword>
<evidence type="ECO:0000256" key="8">
    <source>
        <dbReference type="ARBA" id="ARBA00022679"/>
    </source>
</evidence>
<evidence type="ECO:0000256" key="17">
    <source>
        <dbReference type="ARBA" id="ARBA00044717"/>
    </source>
</evidence>
<keyword evidence="9 19" id="KW-0812">Transmembrane</keyword>
<accession>A0A086J5E5</accession>
<evidence type="ECO:0000256" key="13">
    <source>
        <dbReference type="ARBA" id="ARBA00022989"/>
    </source>
</evidence>
<evidence type="ECO:0000256" key="20">
    <source>
        <dbReference type="SAM" id="SignalP"/>
    </source>
</evidence>
<gene>
    <name evidence="21" type="ORF">NESG_00441</name>
</gene>
<feature type="transmembrane region" description="Helical" evidence="19">
    <location>
        <begin position="258"/>
        <end position="278"/>
    </location>
</feature>
<feature type="chain" id="PRO_5001807897" description="UDP-N-acetylglucosamine--dolichyl-phosphate N-acetylglucosaminephosphotransferase" evidence="20">
    <location>
        <begin position="22"/>
        <end position="445"/>
    </location>
</feature>
<keyword evidence="12" id="KW-0460">Magnesium</keyword>
<keyword evidence="8" id="KW-0808">Transferase</keyword>
<feature type="signal peptide" evidence="20">
    <location>
        <begin position="1"/>
        <end position="21"/>
    </location>
</feature>
<feature type="transmembrane region" description="Helical" evidence="19">
    <location>
        <begin position="417"/>
        <end position="440"/>
    </location>
</feature>